<dbReference type="GO" id="GO:0009425">
    <property type="term" value="C:bacterial-type flagellum basal body"/>
    <property type="evidence" value="ECO:0007669"/>
    <property type="project" value="InterPro"/>
</dbReference>
<evidence type="ECO:0000256" key="10">
    <source>
        <dbReference type="RuleBase" id="RU364125"/>
    </source>
</evidence>
<dbReference type="OrthoDB" id="5616092at2"/>
<dbReference type="Pfam" id="PF03748">
    <property type="entry name" value="FliL"/>
    <property type="match status" value="1"/>
</dbReference>
<keyword evidence="7 10" id="KW-0283">Flagellar rotation</keyword>
<keyword evidence="10" id="KW-0997">Cell inner membrane</keyword>
<evidence type="ECO:0000313" key="12">
    <source>
        <dbReference type="Proteomes" id="UP000070250"/>
    </source>
</evidence>
<reference evidence="11 12" key="1">
    <citation type="submission" date="2015-06" db="EMBL/GenBank/DDBJ databases">
        <title>A Comprehensive Approach to Explore the Metabolic and Phylogenetic Diversity of Bacterial Steroid Degradation in the Environment: Testosterone as an Example.</title>
        <authorList>
            <person name="Yang F.-C."/>
            <person name="Chen Y.-L."/>
            <person name="Yu C.-P."/>
            <person name="Tang S.-L."/>
            <person name="Wang P.-H."/>
            <person name="Ismail W."/>
            <person name="Wang C.-H."/>
            <person name="Yang C.-Y."/>
            <person name="Chiang Y.-R."/>
        </authorList>
    </citation>
    <scope>NUCLEOTIDE SEQUENCE [LARGE SCALE GENOMIC DNA]</scope>
    <source>
        <strain evidence="11 12">DSM 18526</strain>
    </source>
</reference>
<comment type="function">
    <text evidence="1 10">Controls the rotational direction of flagella during chemotaxis.</text>
</comment>
<evidence type="ECO:0000256" key="5">
    <source>
        <dbReference type="ARBA" id="ARBA00022500"/>
    </source>
</evidence>
<evidence type="ECO:0000256" key="6">
    <source>
        <dbReference type="ARBA" id="ARBA00022692"/>
    </source>
</evidence>
<keyword evidence="11" id="KW-0282">Flagellum</keyword>
<dbReference type="Proteomes" id="UP000070250">
    <property type="component" value="Chromosome"/>
</dbReference>
<dbReference type="EMBL" id="CP011971">
    <property type="protein sequence ID" value="AMN46604.1"/>
    <property type="molecule type" value="Genomic_DNA"/>
</dbReference>
<evidence type="ECO:0000313" key="11">
    <source>
        <dbReference type="EMBL" id="AMN46604.1"/>
    </source>
</evidence>
<keyword evidence="12" id="KW-1185">Reference proteome</keyword>
<feature type="transmembrane region" description="Helical" evidence="10">
    <location>
        <begin position="20"/>
        <end position="41"/>
    </location>
</feature>
<keyword evidence="11" id="KW-0966">Cell projection</keyword>
<keyword evidence="5 10" id="KW-0145">Chemotaxis</keyword>
<organism evidence="11 12">
    <name type="scientific">Steroidobacter denitrificans</name>
    <dbReference type="NCBI Taxonomy" id="465721"/>
    <lineage>
        <taxon>Bacteria</taxon>
        <taxon>Pseudomonadati</taxon>
        <taxon>Pseudomonadota</taxon>
        <taxon>Gammaproteobacteria</taxon>
        <taxon>Steroidobacterales</taxon>
        <taxon>Steroidobacteraceae</taxon>
        <taxon>Steroidobacter</taxon>
    </lineage>
</organism>
<comment type="similarity">
    <text evidence="3 10">Belongs to the FliL family.</text>
</comment>
<evidence type="ECO:0000256" key="2">
    <source>
        <dbReference type="ARBA" id="ARBA00004162"/>
    </source>
</evidence>
<evidence type="ECO:0000256" key="9">
    <source>
        <dbReference type="ARBA" id="ARBA00023136"/>
    </source>
</evidence>
<dbReference type="RefSeq" id="WP_066919461.1">
    <property type="nucleotide sequence ID" value="NZ_CP011971.1"/>
</dbReference>
<dbReference type="GO" id="GO:0071978">
    <property type="term" value="P:bacterial-type flagellum-dependent swarming motility"/>
    <property type="evidence" value="ECO:0007669"/>
    <property type="project" value="TreeGrafter"/>
</dbReference>
<keyword evidence="4" id="KW-1003">Cell membrane</keyword>
<evidence type="ECO:0000256" key="3">
    <source>
        <dbReference type="ARBA" id="ARBA00008281"/>
    </source>
</evidence>
<proteinExistence type="inferred from homology"/>
<keyword evidence="6 10" id="KW-0812">Transmembrane</keyword>
<evidence type="ECO:0000256" key="8">
    <source>
        <dbReference type="ARBA" id="ARBA00022989"/>
    </source>
</evidence>
<dbReference type="AlphaFoldDB" id="A0A127F862"/>
<dbReference type="STRING" id="465721.ACG33_05725"/>
<gene>
    <name evidence="11" type="ORF">ACG33_05725</name>
</gene>
<sequence>MPDVPPAAEAEVPATRRFRWPLMALIVVLLLGAAGAGAYFLMSPAANAPGRTTRVVPKAPAIYIKFDPPLVVNFEARGMTRYLQVGIEVMTRDPVTADMIRLHDPRMRNDLLMLLSGQEYETLSTRTGKDRLRREALEAVTEVIASEGGHPAKVEQLFFTSFVMQ</sequence>
<keyword evidence="11" id="KW-0969">Cilium</keyword>
<dbReference type="GO" id="GO:0006935">
    <property type="term" value="P:chemotaxis"/>
    <property type="evidence" value="ECO:0007669"/>
    <property type="project" value="UniProtKB-KW"/>
</dbReference>
<comment type="subcellular location">
    <subcellularLocation>
        <location evidence="10">Cell inner membrane</location>
    </subcellularLocation>
    <subcellularLocation>
        <location evidence="2">Cell membrane</location>
        <topology evidence="2">Single-pass membrane protein</topology>
    </subcellularLocation>
</comment>
<keyword evidence="8 10" id="KW-1133">Transmembrane helix</keyword>
<dbReference type="InterPro" id="IPR005503">
    <property type="entry name" value="FliL"/>
</dbReference>
<accession>A0A127F862</accession>
<dbReference type="PANTHER" id="PTHR35091:SF2">
    <property type="entry name" value="FLAGELLAR PROTEIN FLIL"/>
    <property type="match status" value="1"/>
</dbReference>
<keyword evidence="9 10" id="KW-0472">Membrane</keyword>
<dbReference type="KEGG" id="sdf:ACG33_05725"/>
<dbReference type="PANTHER" id="PTHR35091">
    <property type="entry name" value="FLAGELLAR PROTEIN FLIL"/>
    <property type="match status" value="1"/>
</dbReference>
<dbReference type="GO" id="GO:0005886">
    <property type="term" value="C:plasma membrane"/>
    <property type="evidence" value="ECO:0007669"/>
    <property type="project" value="UniProtKB-SubCell"/>
</dbReference>
<name>A0A127F862_STEDE</name>
<evidence type="ECO:0000256" key="1">
    <source>
        <dbReference type="ARBA" id="ARBA00002254"/>
    </source>
</evidence>
<evidence type="ECO:0000256" key="4">
    <source>
        <dbReference type="ARBA" id="ARBA00022475"/>
    </source>
</evidence>
<evidence type="ECO:0000256" key="7">
    <source>
        <dbReference type="ARBA" id="ARBA00022779"/>
    </source>
</evidence>
<protein>
    <recommendedName>
        <fullName evidence="10">Flagellar protein FliL</fullName>
    </recommendedName>
</protein>